<dbReference type="EMBL" id="JAPQKH010000004">
    <property type="protein sequence ID" value="KAJ5100185.1"/>
    <property type="molecule type" value="Genomic_DNA"/>
</dbReference>
<comment type="caution">
    <text evidence="6">The sequence shown here is derived from an EMBL/GenBank/DDBJ whole genome shotgun (WGS) entry which is preliminary data.</text>
</comment>
<evidence type="ECO:0000256" key="5">
    <source>
        <dbReference type="SAM" id="MobiDB-lite"/>
    </source>
</evidence>
<dbReference type="InterPro" id="IPR037588">
    <property type="entry name" value="MLST8"/>
</dbReference>
<dbReference type="PROSITE" id="PS50082">
    <property type="entry name" value="WD_REPEATS_2"/>
    <property type="match status" value="1"/>
</dbReference>
<dbReference type="SUPFAM" id="SSF69322">
    <property type="entry name" value="Tricorn protease domain 2"/>
    <property type="match status" value="1"/>
</dbReference>
<dbReference type="InterPro" id="IPR001680">
    <property type="entry name" value="WD40_rpt"/>
</dbReference>
<dbReference type="OrthoDB" id="10248252at2759"/>
<keyword evidence="3" id="KW-0677">Repeat</keyword>
<reference evidence="6" key="1">
    <citation type="submission" date="2022-11" db="EMBL/GenBank/DDBJ databases">
        <authorList>
            <person name="Petersen C."/>
        </authorList>
    </citation>
    <scope>NUCLEOTIDE SEQUENCE</scope>
    <source>
        <strain evidence="6">IBT 30069</strain>
    </source>
</reference>
<dbReference type="Proteomes" id="UP001149165">
    <property type="component" value="Unassembled WGS sequence"/>
</dbReference>
<evidence type="ECO:0008006" key="8">
    <source>
        <dbReference type="Google" id="ProtNLM"/>
    </source>
</evidence>
<dbReference type="AlphaFoldDB" id="A0A9W9KBH5"/>
<evidence type="ECO:0000313" key="6">
    <source>
        <dbReference type="EMBL" id="KAJ5100185.1"/>
    </source>
</evidence>
<proteinExistence type="inferred from homology"/>
<keyword evidence="7" id="KW-1185">Reference proteome</keyword>
<dbReference type="InterPro" id="IPR015943">
    <property type="entry name" value="WD40/YVTN_repeat-like_dom_sf"/>
</dbReference>
<accession>A0A9W9KBH5</accession>
<gene>
    <name evidence="6" type="ORF">N7456_006237</name>
</gene>
<dbReference type="SMART" id="SM00320">
    <property type="entry name" value="WD40"/>
    <property type="match status" value="6"/>
</dbReference>
<comment type="similarity">
    <text evidence="1">Belongs to the WD repeat LST8 family.</text>
</comment>
<evidence type="ECO:0000256" key="4">
    <source>
        <dbReference type="PROSITE-ProRule" id="PRU00221"/>
    </source>
</evidence>
<dbReference type="PROSITE" id="PS00678">
    <property type="entry name" value="WD_REPEATS_1"/>
    <property type="match status" value="1"/>
</dbReference>
<dbReference type="Pfam" id="PF00400">
    <property type="entry name" value="WD40"/>
    <property type="match status" value="2"/>
</dbReference>
<reference evidence="6" key="2">
    <citation type="journal article" date="2023" name="IMA Fungus">
        <title>Comparative genomic study of the Penicillium genus elucidates a diverse pangenome and 15 lateral gene transfer events.</title>
        <authorList>
            <person name="Petersen C."/>
            <person name="Sorensen T."/>
            <person name="Nielsen M.R."/>
            <person name="Sondergaard T.E."/>
            <person name="Sorensen J.L."/>
            <person name="Fitzpatrick D.A."/>
            <person name="Frisvad J.C."/>
            <person name="Nielsen K.L."/>
        </authorList>
    </citation>
    <scope>NUCLEOTIDE SEQUENCE</scope>
    <source>
        <strain evidence="6">IBT 30069</strain>
    </source>
</reference>
<dbReference type="GO" id="GO:0031929">
    <property type="term" value="P:TOR signaling"/>
    <property type="evidence" value="ECO:0007669"/>
    <property type="project" value="InterPro"/>
</dbReference>
<feature type="repeat" description="WD" evidence="4">
    <location>
        <begin position="201"/>
        <end position="227"/>
    </location>
</feature>
<evidence type="ECO:0000256" key="2">
    <source>
        <dbReference type="ARBA" id="ARBA00022574"/>
    </source>
</evidence>
<dbReference type="InterPro" id="IPR019775">
    <property type="entry name" value="WD40_repeat_CS"/>
</dbReference>
<dbReference type="PANTHER" id="PTHR19842:SF2">
    <property type="entry name" value="WD REPEAT PROTEIN (AFU_ORTHOLOGUE AFUA_5G04300)"/>
    <property type="match status" value="1"/>
</dbReference>
<dbReference type="GO" id="GO:0031932">
    <property type="term" value="C:TORC2 complex"/>
    <property type="evidence" value="ECO:0007669"/>
    <property type="project" value="InterPro"/>
</dbReference>
<dbReference type="GO" id="GO:0032956">
    <property type="term" value="P:regulation of actin cytoskeleton organization"/>
    <property type="evidence" value="ECO:0007669"/>
    <property type="project" value="TreeGrafter"/>
</dbReference>
<evidence type="ECO:0000256" key="3">
    <source>
        <dbReference type="ARBA" id="ARBA00022737"/>
    </source>
</evidence>
<keyword evidence="2 4" id="KW-0853">WD repeat</keyword>
<organism evidence="6 7">
    <name type="scientific">Penicillium angulare</name>
    <dbReference type="NCBI Taxonomy" id="116970"/>
    <lineage>
        <taxon>Eukaryota</taxon>
        <taxon>Fungi</taxon>
        <taxon>Dikarya</taxon>
        <taxon>Ascomycota</taxon>
        <taxon>Pezizomycotina</taxon>
        <taxon>Eurotiomycetes</taxon>
        <taxon>Eurotiomycetidae</taxon>
        <taxon>Eurotiales</taxon>
        <taxon>Aspergillaceae</taxon>
        <taxon>Penicillium</taxon>
    </lineage>
</organism>
<feature type="compositionally biased region" description="Basic and acidic residues" evidence="5">
    <location>
        <begin position="50"/>
        <end position="60"/>
    </location>
</feature>
<dbReference type="GO" id="GO:0031931">
    <property type="term" value="C:TORC1 complex"/>
    <property type="evidence" value="ECO:0007669"/>
    <property type="project" value="InterPro"/>
</dbReference>
<feature type="region of interest" description="Disordered" evidence="5">
    <location>
        <begin position="1"/>
        <end position="75"/>
    </location>
</feature>
<protein>
    <recommendedName>
        <fullName evidence="8">WD40 repeat-like protein</fullName>
    </recommendedName>
</protein>
<feature type="region of interest" description="Disordered" evidence="5">
    <location>
        <begin position="666"/>
        <end position="686"/>
    </location>
</feature>
<dbReference type="Gene3D" id="2.130.10.10">
    <property type="entry name" value="YVTN repeat-like/Quinoprotein amine dehydrogenase"/>
    <property type="match status" value="1"/>
</dbReference>
<evidence type="ECO:0000256" key="1">
    <source>
        <dbReference type="ARBA" id="ARBA00009890"/>
    </source>
</evidence>
<sequence length="786" mass="87998">MSLLNTNREDEIRTFSQSPPYEAGINGPRRSGRSRNTPVTYNVRVLTGLARDESKARDEPPNWPYEQEPPSRVCDSSSILVNSPPVPATPQATPRATPNLQNLLWNREMHGRNPSRKIHAEVTSNFRPWKSWKGASNDVVALAWSPDGTKFAAGASAHSDEYNRKYNLLLGGLVDGTLHELPDHWTRRPSLSVATDERLYSSVTSMQWAGDRLYTASYDNTVKIWDVGGHEHPPCLRTLKHDSKVVVMGLSKSMPNLIATGTNQFRLWNVQEGREPTWNKLDILRDPRQKAVELVPTALAWGHTAQTKHFLVGGMAERVHDEYKVPQCGHLGMWEIGESSITPRKLSPDSQNVFDIKWHHSLPKFVAATTYSQAMHLPYRTRTVVQVYDCKTNDIKVTSRFSCTAADINETEFCPMDSSYISASCTDGKSYVWDVRKPDKAVHRLSHGTPLQPLTHEYSREFTDYGVSVALWGATIDQFYTGGSDGFVKQWDIRRSPEDVLVSNVASFDEGITSGAFSADKSHILIGAHGGAIRVLSCGPSDPENGGFKLKDAHGPAAPELSGREASNVLLANAEIERHPIYGPGQGPNYKGPYARWARGLNDETSLEDTINVPLEDEVLMQQLDAPHVQSPVVDPSILHDLQMRRRLVQVRNALLGPARQQVALPSNNTTVRVQRRSDRPPGYQRELKRKKYEDEDVFSREIKRFRQSDITEVIDLTLDSTEPPPTANVHDLTLHSASTSISTSELQSRLSPSPPLNLEELEQDYEDDYWWPDSGLYDANICDSD</sequence>
<name>A0A9W9KBH5_9EURO</name>
<dbReference type="PANTHER" id="PTHR19842">
    <property type="entry name" value="G BETA-LIKE PROTEIN GBL"/>
    <property type="match status" value="1"/>
</dbReference>
<evidence type="ECO:0000313" key="7">
    <source>
        <dbReference type="Proteomes" id="UP001149165"/>
    </source>
</evidence>